<feature type="compositionally biased region" description="Low complexity" evidence="1">
    <location>
        <begin position="275"/>
        <end position="295"/>
    </location>
</feature>
<dbReference type="Proteomes" id="UP001596103">
    <property type="component" value="Unassembled WGS sequence"/>
</dbReference>
<keyword evidence="2" id="KW-0732">Signal</keyword>
<comment type="caution">
    <text evidence="4">The sequence shown here is derived from an EMBL/GenBank/DDBJ whole genome shotgun (WGS) entry which is preliminary data.</text>
</comment>
<dbReference type="RefSeq" id="WP_377715099.1">
    <property type="nucleotide sequence ID" value="NZ_JBHSMP010000038.1"/>
</dbReference>
<dbReference type="EMBL" id="JBHSMP010000038">
    <property type="protein sequence ID" value="MFC5431680.1"/>
    <property type="molecule type" value="Genomic_DNA"/>
</dbReference>
<keyword evidence="5" id="KW-1185">Reference proteome</keyword>
<feature type="compositionally biased region" description="Basic and acidic residues" evidence="1">
    <location>
        <begin position="307"/>
        <end position="316"/>
    </location>
</feature>
<evidence type="ECO:0000256" key="2">
    <source>
        <dbReference type="SAM" id="SignalP"/>
    </source>
</evidence>
<feature type="signal peptide" evidence="2">
    <location>
        <begin position="1"/>
        <end position="30"/>
    </location>
</feature>
<feature type="domain" description="SH3b" evidence="3">
    <location>
        <begin position="42"/>
        <end position="91"/>
    </location>
</feature>
<feature type="region of interest" description="Disordered" evidence="1">
    <location>
        <begin position="142"/>
        <end position="316"/>
    </location>
</feature>
<sequence length="316" mass="33315">MYKSQTMRTRALAVAVVLAGFGLAAPRAFAQVQAYTSEPVELFAGPSGDYPVVSELGPGVPVTVMGCVSDYSWCDVALPDLRGWVYAAYLSYPYQGDYVPLEDYGPSIGLPVVTFALGAYWGSFYRDRPWYGDRDRWAHRPQPGFGGRPYGGPPRMHGEPPHGAERRAMPGAGGPPPMHGEPPRGAERRAMPGAGGPPPMHGEPPRGAERRAMPEAGGPPPGMHRPPEPQFNGARPSAPPPGAARPQAQGPQYGGRPPEPAAGAYGRPPAGQPYGGQRAPGPAPGAARPERPQGAPQGGHPSGDGNSGRRDYRQQN</sequence>
<accession>A0ABW0JFG4</accession>
<evidence type="ECO:0000313" key="5">
    <source>
        <dbReference type="Proteomes" id="UP001596103"/>
    </source>
</evidence>
<organism evidence="4 5">
    <name type="scientific">Paraburkholderia denitrificans</name>
    <dbReference type="NCBI Taxonomy" id="694025"/>
    <lineage>
        <taxon>Bacteria</taxon>
        <taxon>Pseudomonadati</taxon>
        <taxon>Pseudomonadota</taxon>
        <taxon>Betaproteobacteria</taxon>
        <taxon>Burkholderiales</taxon>
        <taxon>Burkholderiaceae</taxon>
        <taxon>Paraburkholderia</taxon>
    </lineage>
</organism>
<feature type="compositionally biased region" description="Basic and acidic residues" evidence="1">
    <location>
        <begin position="203"/>
        <end position="213"/>
    </location>
</feature>
<dbReference type="Pfam" id="PF08239">
    <property type="entry name" value="SH3_3"/>
    <property type="match status" value="1"/>
</dbReference>
<gene>
    <name evidence="4" type="ORF">ACFPTO_23195</name>
</gene>
<dbReference type="InterPro" id="IPR003646">
    <property type="entry name" value="SH3-like_bac-type"/>
</dbReference>
<evidence type="ECO:0000259" key="3">
    <source>
        <dbReference type="Pfam" id="PF08239"/>
    </source>
</evidence>
<feature type="compositionally biased region" description="Basic and acidic residues" evidence="1">
    <location>
        <begin position="156"/>
        <end position="168"/>
    </location>
</feature>
<feature type="compositionally biased region" description="Basic and acidic residues" evidence="1">
    <location>
        <begin position="181"/>
        <end position="190"/>
    </location>
</feature>
<dbReference type="Gene3D" id="2.30.30.40">
    <property type="entry name" value="SH3 Domains"/>
    <property type="match status" value="1"/>
</dbReference>
<protein>
    <submittedName>
        <fullName evidence="4">SH3 domain-containing protein</fullName>
    </submittedName>
</protein>
<feature type="chain" id="PRO_5046242334" evidence="2">
    <location>
        <begin position="31"/>
        <end position="316"/>
    </location>
</feature>
<name>A0ABW0JFG4_9BURK</name>
<evidence type="ECO:0000256" key="1">
    <source>
        <dbReference type="SAM" id="MobiDB-lite"/>
    </source>
</evidence>
<proteinExistence type="predicted"/>
<reference evidence="5" key="1">
    <citation type="journal article" date="2019" name="Int. J. Syst. Evol. Microbiol.">
        <title>The Global Catalogue of Microorganisms (GCM) 10K type strain sequencing project: providing services to taxonomists for standard genome sequencing and annotation.</title>
        <authorList>
            <consortium name="The Broad Institute Genomics Platform"/>
            <consortium name="The Broad Institute Genome Sequencing Center for Infectious Disease"/>
            <person name="Wu L."/>
            <person name="Ma J."/>
        </authorList>
    </citation>
    <scope>NUCLEOTIDE SEQUENCE [LARGE SCALE GENOMIC DNA]</scope>
    <source>
        <strain evidence="5">CCUG 56042</strain>
    </source>
</reference>
<evidence type="ECO:0000313" key="4">
    <source>
        <dbReference type="EMBL" id="MFC5431680.1"/>
    </source>
</evidence>
<feature type="compositionally biased region" description="Gly residues" evidence="1">
    <location>
        <begin position="296"/>
        <end position="306"/>
    </location>
</feature>
<feature type="compositionally biased region" description="Low complexity" evidence="1">
    <location>
        <begin position="244"/>
        <end position="269"/>
    </location>
</feature>